<keyword evidence="3" id="KW-1185">Reference proteome</keyword>
<dbReference type="Proteomes" id="UP000325315">
    <property type="component" value="Unassembled WGS sequence"/>
</dbReference>
<dbReference type="EMBL" id="SMMG02000004">
    <property type="protein sequence ID" value="KAA3477583.1"/>
    <property type="molecule type" value="Genomic_DNA"/>
</dbReference>
<feature type="domain" description="Reverse transcriptase Ty1/copia-type" evidence="1">
    <location>
        <begin position="11"/>
        <end position="104"/>
    </location>
</feature>
<evidence type="ECO:0000313" key="2">
    <source>
        <dbReference type="EMBL" id="KAA3477583.1"/>
    </source>
</evidence>
<dbReference type="OrthoDB" id="1000646at2759"/>
<protein>
    <submittedName>
        <fullName evidence="2">Retrovirus-related Pol polyprotein from transposon TNT 1-94</fullName>
    </submittedName>
</protein>
<dbReference type="InterPro" id="IPR013103">
    <property type="entry name" value="RVT_2"/>
</dbReference>
<gene>
    <name evidence="2" type="ORF">EPI10_011462</name>
</gene>
<name>A0A5B6W8F1_9ROSI</name>
<proteinExistence type="predicted"/>
<organism evidence="2 3">
    <name type="scientific">Gossypium australe</name>
    <dbReference type="NCBI Taxonomy" id="47621"/>
    <lineage>
        <taxon>Eukaryota</taxon>
        <taxon>Viridiplantae</taxon>
        <taxon>Streptophyta</taxon>
        <taxon>Embryophyta</taxon>
        <taxon>Tracheophyta</taxon>
        <taxon>Spermatophyta</taxon>
        <taxon>Magnoliopsida</taxon>
        <taxon>eudicotyledons</taxon>
        <taxon>Gunneridae</taxon>
        <taxon>Pentapetalae</taxon>
        <taxon>rosids</taxon>
        <taxon>malvids</taxon>
        <taxon>Malvales</taxon>
        <taxon>Malvaceae</taxon>
        <taxon>Malvoideae</taxon>
        <taxon>Gossypium</taxon>
    </lineage>
</organism>
<accession>A0A5B6W8F1</accession>
<reference evidence="3" key="1">
    <citation type="journal article" date="2019" name="Plant Biotechnol. J.">
        <title>Genome sequencing of the Australian wild diploid species Gossypium australe highlights disease resistance and delayed gland morphogenesis.</title>
        <authorList>
            <person name="Cai Y."/>
            <person name="Cai X."/>
            <person name="Wang Q."/>
            <person name="Wang P."/>
            <person name="Zhang Y."/>
            <person name="Cai C."/>
            <person name="Xu Y."/>
            <person name="Wang K."/>
            <person name="Zhou Z."/>
            <person name="Wang C."/>
            <person name="Geng S."/>
            <person name="Li B."/>
            <person name="Dong Q."/>
            <person name="Hou Y."/>
            <person name="Wang H."/>
            <person name="Ai P."/>
            <person name="Liu Z."/>
            <person name="Yi F."/>
            <person name="Sun M."/>
            <person name="An G."/>
            <person name="Cheng J."/>
            <person name="Zhang Y."/>
            <person name="Shi Q."/>
            <person name="Xie Y."/>
            <person name="Shi X."/>
            <person name="Chang Y."/>
            <person name="Huang F."/>
            <person name="Chen Y."/>
            <person name="Hong S."/>
            <person name="Mi L."/>
            <person name="Sun Q."/>
            <person name="Zhang L."/>
            <person name="Zhou B."/>
            <person name="Peng R."/>
            <person name="Zhang X."/>
            <person name="Liu F."/>
        </authorList>
    </citation>
    <scope>NUCLEOTIDE SEQUENCE [LARGE SCALE GENOMIC DNA]</scope>
    <source>
        <strain evidence="3">cv. PA1801</strain>
    </source>
</reference>
<evidence type="ECO:0000259" key="1">
    <source>
        <dbReference type="Pfam" id="PF07727"/>
    </source>
</evidence>
<dbReference type="Pfam" id="PF07727">
    <property type="entry name" value="RVT_2"/>
    <property type="match status" value="1"/>
</dbReference>
<sequence length="104" mass="11941">MEEEMESFQKNETWQLVKPPTRKKIIGCKWVFKKKKGLDQGNTRYKVRLVAKGYNQVEGVDFHDVFSLVVNHTSIRALLALVASNNLELEQLDVKTAILHGDLD</sequence>
<dbReference type="AlphaFoldDB" id="A0A5B6W8F1"/>
<comment type="caution">
    <text evidence="2">The sequence shown here is derived from an EMBL/GenBank/DDBJ whole genome shotgun (WGS) entry which is preliminary data.</text>
</comment>
<evidence type="ECO:0000313" key="3">
    <source>
        <dbReference type="Proteomes" id="UP000325315"/>
    </source>
</evidence>